<comment type="catalytic activity">
    <reaction evidence="11">
        <text>an N-acetyl-L-cysteine-S-conjugate + H2O = an S-substituted L-cysteine + acetate</text>
        <dbReference type="Rhea" id="RHEA:36855"/>
        <dbReference type="ChEBI" id="CHEBI:15377"/>
        <dbReference type="ChEBI" id="CHEBI:30089"/>
        <dbReference type="ChEBI" id="CHEBI:58717"/>
        <dbReference type="ChEBI" id="CHEBI:58718"/>
        <dbReference type="EC" id="3.5.1.114"/>
    </reaction>
</comment>
<dbReference type="InParanoid" id="A0A3P8UTH6"/>
<dbReference type="InterPro" id="IPR007036">
    <property type="entry name" value="Aste_AspA_hybrid_dom"/>
</dbReference>
<dbReference type="EC" id="3.5.1.114" evidence="9"/>
<dbReference type="SUPFAM" id="SSF53187">
    <property type="entry name" value="Zn-dependent exopeptidases"/>
    <property type="match status" value="1"/>
</dbReference>
<keyword evidence="4" id="KW-0963">Cytoplasm</keyword>
<evidence type="ECO:0000256" key="6">
    <source>
        <dbReference type="ARBA" id="ARBA00022801"/>
    </source>
</evidence>
<dbReference type="OrthoDB" id="8300214at2759"/>
<reference evidence="17 18" key="1">
    <citation type="journal article" date="2014" name="Nat. Genet.">
        <title>Whole-genome sequence of a flatfish provides insights into ZW sex chromosome evolution and adaptation to a benthic lifestyle.</title>
        <authorList>
            <person name="Chen S."/>
            <person name="Zhang G."/>
            <person name="Shao C."/>
            <person name="Huang Q."/>
            <person name="Liu G."/>
            <person name="Zhang P."/>
            <person name="Song W."/>
            <person name="An N."/>
            <person name="Chalopin D."/>
            <person name="Volff J.N."/>
            <person name="Hong Y."/>
            <person name="Li Q."/>
            <person name="Sha Z."/>
            <person name="Zhou H."/>
            <person name="Xie M."/>
            <person name="Yu Q."/>
            <person name="Liu Y."/>
            <person name="Xiang H."/>
            <person name="Wang N."/>
            <person name="Wu K."/>
            <person name="Yang C."/>
            <person name="Zhou Q."/>
            <person name="Liao X."/>
            <person name="Yang L."/>
            <person name="Hu Q."/>
            <person name="Zhang J."/>
            <person name="Meng L."/>
            <person name="Jin L."/>
            <person name="Tian Y."/>
            <person name="Lian J."/>
            <person name="Yang J."/>
            <person name="Miao G."/>
            <person name="Liu S."/>
            <person name="Liang Z."/>
            <person name="Yan F."/>
            <person name="Li Y."/>
            <person name="Sun B."/>
            <person name="Zhang H."/>
            <person name="Zhang J."/>
            <person name="Zhu Y."/>
            <person name="Du M."/>
            <person name="Zhao Y."/>
            <person name="Schartl M."/>
            <person name="Tang Q."/>
            <person name="Wang J."/>
        </authorList>
    </citation>
    <scope>NUCLEOTIDE SEQUENCE</scope>
</reference>
<evidence type="ECO:0000256" key="12">
    <source>
        <dbReference type="ARBA" id="ARBA00049326"/>
    </source>
</evidence>
<evidence type="ECO:0000259" key="15">
    <source>
        <dbReference type="Pfam" id="PF04952"/>
    </source>
</evidence>
<dbReference type="Ensembl" id="ENSCSET00000004051.1">
    <property type="protein sequence ID" value="ENSCSEP00000004001.1"/>
    <property type="gene ID" value="ENSCSEG00000002608.1"/>
</dbReference>
<dbReference type="KEGG" id="csem:103383512"/>
<feature type="binding site" evidence="14">
    <location>
        <position position="19"/>
    </location>
    <ligand>
        <name>Zn(2+)</name>
        <dbReference type="ChEBI" id="CHEBI:29105"/>
    </ligand>
</feature>
<feature type="binding site" evidence="14">
    <location>
        <position position="22"/>
    </location>
    <ligand>
        <name>Zn(2+)</name>
        <dbReference type="ChEBI" id="CHEBI:29105"/>
    </ligand>
</feature>
<evidence type="ECO:0000256" key="7">
    <source>
        <dbReference type="ARBA" id="ARBA00022833"/>
    </source>
</evidence>
<comment type="cofactor">
    <cofactor evidence="14">
        <name>Zn(2+)</name>
        <dbReference type="ChEBI" id="CHEBI:29105"/>
    </cofactor>
    <text evidence="14">Binds 1 zinc ion per subunit.</text>
</comment>
<dbReference type="AlphaFoldDB" id="A0A3P8UTH6"/>
<proteinExistence type="inferred from homology"/>
<evidence type="ECO:0000256" key="13">
    <source>
        <dbReference type="PIRSR" id="PIRSR018001-1"/>
    </source>
</evidence>
<dbReference type="GO" id="GO:0046872">
    <property type="term" value="F:metal ion binding"/>
    <property type="evidence" value="ECO:0007669"/>
    <property type="project" value="UniProtKB-KW"/>
</dbReference>
<dbReference type="PIRSF" id="PIRSF018001">
    <property type="entry name" value="Aspartoacylase"/>
    <property type="match status" value="1"/>
</dbReference>
<feature type="active site" description="Proton donor/acceptor" evidence="13">
    <location>
        <position position="171"/>
    </location>
</feature>
<dbReference type="GO" id="GO:0016788">
    <property type="term" value="F:hydrolase activity, acting on ester bonds"/>
    <property type="evidence" value="ECO:0007669"/>
    <property type="project" value="InterPro"/>
</dbReference>
<evidence type="ECO:0000256" key="4">
    <source>
        <dbReference type="ARBA" id="ARBA00022490"/>
    </source>
</evidence>
<evidence type="ECO:0000256" key="2">
    <source>
        <dbReference type="ARBA" id="ARBA00006173"/>
    </source>
</evidence>
<dbReference type="GO" id="GO:0004046">
    <property type="term" value="F:aminoacylase activity"/>
    <property type="evidence" value="ECO:0007669"/>
    <property type="project" value="TreeGrafter"/>
</dbReference>
<dbReference type="PANTHER" id="PTHR15162">
    <property type="entry name" value="ASPARTOACYLASE"/>
    <property type="match status" value="1"/>
</dbReference>
<comment type="subcellular location">
    <subcellularLocation>
        <location evidence="10">Apical cell membrane</location>
        <topology evidence="10">Peripheral membrane protein</topology>
    </subcellularLocation>
    <subcellularLocation>
        <location evidence="1">Cytoplasm</location>
    </subcellularLocation>
</comment>
<dbReference type="GeneTree" id="ENSGT00390000001189"/>
<dbReference type="RefSeq" id="XP_008314874.1">
    <property type="nucleotide sequence ID" value="XM_008316652.3"/>
</dbReference>
<evidence type="ECO:0000313" key="17">
    <source>
        <dbReference type="Ensembl" id="ENSCSEP00000004001.1"/>
    </source>
</evidence>
<dbReference type="Gene3D" id="3.40.630.10">
    <property type="entry name" value="Zn peptidases"/>
    <property type="match status" value="1"/>
</dbReference>
<keyword evidence="7 14" id="KW-0862">Zinc</keyword>
<evidence type="ECO:0000313" key="18">
    <source>
        <dbReference type="Proteomes" id="UP000265120"/>
    </source>
</evidence>
<reference evidence="17" key="3">
    <citation type="submission" date="2025-09" db="UniProtKB">
        <authorList>
            <consortium name="Ensembl"/>
        </authorList>
    </citation>
    <scope>IDENTIFICATION</scope>
</reference>
<evidence type="ECO:0000256" key="3">
    <source>
        <dbReference type="ARBA" id="ARBA00022475"/>
    </source>
</evidence>
<dbReference type="NCBIfam" id="NF002601">
    <property type="entry name" value="PRK02259.1"/>
    <property type="match status" value="1"/>
</dbReference>
<comment type="similarity">
    <text evidence="2">Belongs to the AspA/AstE family. Aspartoacylase subfamily.</text>
</comment>
<reference evidence="17" key="2">
    <citation type="submission" date="2025-08" db="UniProtKB">
        <authorList>
            <consortium name="Ensembl"/>
        </authorList>
    </citation>
    <scope>IDENTIFICATION</scope>
</reference>
<evidence type="ECO:0000256" key="11">
    <source>
        <dbReference type="ARBA" id="ARBA00048435"/>
    </source>
</evidence>
<dbReference type="CDD" id="cd06909">
    <property type="entry name" value="M14_ASPA"/>
    <property type="match status" value="1"/>
</dbReference>
<accession>A0A3P8UTH6</accession>
<keyword evidence="8" id="KW-0472">Membrane</keyword>
<dbReference type="PANTHER" id="PTHR15162:SF5">
    <property type="entry name" value="N-ACYL-AROMATIC-L-AMINO ACID AMIDOHYDROLASE (CARBOXYLATE-FORMING)"/>
    <property type="match status" value="1"/>
</dbReference>
<keyword evidence="18" id="KW-1185">Reference proteome</keyword>
<evidence type="ECO:0000256" key="1">
    <source>
        <dbReference type="ARBA" id="ARBA00004496"/>
    </source>
</evidence>
<dbReference type="Pfam" id="PF24827">
    <property type="entry name" value="AstE_AspA_cat"/>
    <property type="match status" value="1"/>
</dbReference>
<evidence type="ECO:0000256" key="8">
    <source>
        <dbReference type="ARBA" id="ARBA00023136"/>
    </source>
</evidence>
<feature type="domain" description="AstE/AspA barrel-sandwich hybrid" evidence="15">
    <location>
        <begin position="214"/>
        <end position="292"/>
    </location>
</feature>
<dbReference type="InterPro" id="IPR050178">
    <property type="entry name" value="AspA/AstE_fam"/>
</dbReference>
<dbReference type="InterPro" id="IPR016708">
    <property type="entry name" value="Aspartoacylase"/>
</dbReference>
<evidence type="ECO:0000256" key="9">
    <source>
        <dbReference type="ARBA" id="ARBA00034807"/>
    </source>
</evidence>
<dbReference type="OMA" id="YPRDPTT"/>
<dbReference type="GeneID" id="103383512"/>
<dbReference type="Pfam" id="PF04952">
    <property type="entry name" value="AstE_AspA_hybrid"/>
    <property type="match status" value="1"/>
</dbReference>
<feature type="domain" description="Succinylglutamate desuccinylase/Aspartoacylase catalytic" evidence="16">
    <location>
        <begin position="11"/>
        <end position="195"/>
    </location>
</feature>
<dbReference type="GO" id="GO:0016324">
    <property type="term" value="C:apical plasma membrane"/>
    <property type="evidence" value="ECO:0007669"/>
    <property type="project" value="UniProtKB-SubCell"/>
</dbReference>
<dbReference type="Gene3D" id="2.20.25.160">
    <property type="match status" value="1"/>
</dbReference>
<evidence type="ECO:0000256" key="14">
    <source>
        <dbReference type="PIRSR" id="PIRSR018001-3"/>
    </source>
</evidence>
<keyword evidence="3" id="KW-1003">Cell membrane</keyword>
<evidence type="ECO:0000256" key="10">
    <source>
        <dbReference type="ARBA" id="ARBA00037831"/>
    </source>
</evidence>
<feature type="binding site" evidence="14">
    <location>
        <position position="110"/>
    </location>
    <ligand>
        <name>Zn(2+)</name>
        <dbReference type="ChEBI" id="CHEBI:29105"/>
    </ligand>
</feature>
<name>A0A3P8UTH6_CYNSE</name>
<dbReference type="STRING" id="244447.ENSCSEP00000004001"/>
<keyword evidence="6" id="KW-0378">Hydrolase</keyword>
<comment type="catalytic activity">
    <reaction evidence="12">
        <text>an N-acyl-aromatic L-alpha-amino acid + H2O = an aromatic L-alpha-amino acid + a carboxylate</text>
        <dbReference type="Rhea" id="RHEA:54184"/>
        <dbReference type="ChEBI" id="CHEBI:15377"/>
        <dbReference type="ChEBI" id="CHEBI:29067"/>
        <dbReference type="ChEBI" id="CHEBI:84824"/>
        <dbReference type="ChEBI" id="CHEBI:138093"/>
        <dbReference type="EC" id="3.5.1.114"/>
    </reaction>
</comment>
<dbReference type="InterPro" id="IPR055438">
    <property type="entry name" value="AstE_AspA_cat"/>
</dbReference>
<protein>
    <recommendedName>
        <fullName evidence="9">N-acyl-aromatic-L-amino acid amidohydrolase</fullName>
        <ecNumber evidence="9">3.5.1.114</ecNumber>
    </recommendedName>
</protein>
<sequence>MEGVSFPPLSRFAVCCGTHGNEMTGVYMYRHLQKQKVENITVTTILSNPRAVDACKRYIDIDLNRCFTNALLCTAITDSSPYELRRAQEIDAEVGPKGSDEAVDLLCDLHNTTSNMGLCVMYNSSDCVAMHIFKHLKSKITSVPVRAICSDEPISEGYALDSVGKHGLSLEVGPQPNGVVRADNFNVITEAFNHIIEWLQQFNSGATFEGGVEDVYKMTEKVDYPRDLNTNEITAAVHPQLQDNDFKLLRTGDPIFLSFDGETLRHKGRELYPFFVNECAYYEKKVAFILGEKVTVAFPSISVTKN</sequence>
<organism evidence="17 18">
    <name type="scientific">Cynoglossus semilaevis</name>
    <name type="common">Tongue sole</name>
    <dbReference type="NCBI Taxonomy" id="244447"/>
    <lineage>
        <taxon>Eukaryota</taxon>
        <taxon>Metazoa</taxon>
        <taxon>Chordata</taxon>
        <taxon>Craniata</taxon>
        <taxon>Vertebrata</taxon>
        <taxon>Euteleostomi</taxon>
        <taxon>Actinopterygii</taxon>
        <taxon>Neopterygii</taxon>
        <taxon>Teleostei</taxon>
        <taxon>Neoteleostei</taxon>
        <taxon>Acanthomorphata</taxon>
        <taxon>Carangaria</taxon>
        <taxon>Pleuronectiformes</taxon>
        <taxon>Pleuronectoidei</taxon>
        <taxon>Cynoglossidae</taxon>
        <taxon>Cynoglossinae</taxon>
        <taxon>Cynoglossus</taxon>
    </lineage>
</organism>
<dbReference type="Proteomes" id="UP000265120">
    <property type="component" value="Chromosome 9"/>
</dbReference>
<dbReference type="GO" id="GO:0005829">
    <property type="term" value="C:cytosol"/>
    <property type="evidence" value="ECO:0007669"/>
    <property type="project" value="TreeGrafter"/>
</dbReference>
<evidence type="ECO:0000256" key="5">
    <source>
        <dbReference type="ARBA" id="ARBA00022723"/>
    </source>
</evidence>
<evidence type="ECO:0000259" key="16">
    <source>
        <dbReference type="Pfam" id="PF24827"/>
    </source>
</evidence>
<keyword evidence="5 14" id="KW-0479">Metal-binding</keyword>